<dbReference type="eggNOG" id="ENOG502SIHY">
    <property type="taxonomic scope" value="Eukaryota"/>
</dbReference>
<evidence type="ECO:0000256" key="1">
    <source>
        <dbReference type="SAM" id="MobiDB-lite"/>
    </source>
</evidence>
<proteinExistence type="predicted"/>
<dbReference type="GeneID" id="19248925"/>
<dbReference type="EMBL" id="GL698500">
    <property type="protein sequence ID" value="EFY89428.1"/>
    <property type="molecule type" value="Genomic_DNA"/>
</dbReference>
<feature type="region of interest" description="Disordered" evidence="1">
    <location>
        <begin position="1"/>
        <end position="36"/>
    </location>
</feature>
<accession>E9E416</accession>
<feature type="region of interest" description="Disordered" evidence="1">
    <location>
        <begin position="64"/>
        <end position="136"/>
    </location>
</feature>
<protein>
    <submittedName>
        <fullName evidence="2">Uncharacterized protein</fullName>
    </submittedName>
</protein>
<feature type="region of interest" description="Disordered" evidence="1">
    <location>
        <begin position="267"/>
        <end position="295"/>
    </location>
</feature>
<dbReference type="InParanoid" id="E9E416"/>
<dbReference type="OrthoDB" id="5344482at2759"/>
<dbReference type="HOGENOM" id="CLU_043294_1_0_1"/>
<feature type="compositionally biased region" description="Low complexity" evidence="1">
    <location>
        <begin position="64"/>
        <end position="79"/>
    </location>
</feature>
<gene>
    <name evidence="2" type="ORF">MAC_04614</name>
</gene>
<organism evidence="3">
    <name type="scientific">Metarhizium acridum (strain CQMa 102)</name>
    <dbReference type="NCBI Taxonomy" id="655827"/>
    <lineage>
        <taxon>Eukaryota</taxon>
        <taxon>Fungi</taxon>
        <taxon>Dikarya</taxon>
        <taxon>Ascomycota</taxon>
        <taxon>Pezizomycotina</taxon>
        <taxon>Sordariomycetes</taxon>
        <taxon>Hypocreomycetidae</taxon>
        <taxon>Hypocreales</taxon>
        <taxon>Clavicipitaceae</taxon>
        <taxon>Metarhizium</taxon>
    </lineage>
</organism>
<keyword evidence="3" id="KW-1185">Reference proteome</keyword>
<feature type="compositionally biased region" description="Low complexity" evidence="1">
    <location>
        <begin position="281"/>
        <end position="293"/>
    </location>
</feature>
<dbReference type="OMA" id="GSWHVSW"/>
<dbReference type="Proteomes" id="UP000002499">
    <property type="component" value="Unassembled WGS sequence"/>
</dbReference>
<reference evidence="2 3" key="1">
    <citation type="journal article" date="2011" name="PLoS Genet.">
        <title>Genome sequencing and comparative transcriptomics of the model entomopathogenic fungi Metarhizium anisopliae and M. acridum.</title>
        <authorList>
            <person name="Gao Q."/>
            <person name="Jin K."/>
            <person name="Ying S.H."/>
            <person name="Zhang Y."/>
            <person name="Xiao G."/>
            <person name="Shang Y."/>
            <person name="Duan Z."/>
            <person name="Hu X."/>
            <person name="Xie X.Q."/>
            <person name="Zhou G."/>
            <person name="Peng G."/>
            <person name="Luo Z."/>
            <person name="Huang W."/>
            <person name="Wang B."/>
            <person name="Fang W."/>
            <person name="Wang S."/>
            <person name="Zhong Y."/>
            <person name="Ma L.J."/>
            <person name="St Leger R.J."/>
            <person name="Zhao G.P."/>
            <person name="Pei Y."/>
            <person name="Feng M.G."/>
            <person name="Xia Y."/>
            <person name="Wang C."/>
        </authorList>
    </citation>
    <scope>NUCLEOTIDE SEQUENCE [LARGE SCALE GENOMIC DNA]</scope>
    <source>
        <strain evidence="2 3">CQMa 102</strain>
    </source>
</reference>
<feature type="region of interest" description="Disordered" evidence="1">
    <location>
        <begin position="358"/>
        <end position="399"/>
    </location>
</feature>
<evidence type="ECO:0000313" key="2">
    <source>
        <dbReference type="EMBL" id="EFY89428.1"/>
    </source>
</evidence>
<name>E9E416_METAQ</name>
<feature type="compositionally biased region" description="Low complexity" evidence="1">
    <location>
        <begin position="88"/>
        <end position="103"/>
    </location>
</feature>
<feature type="compositionally biased region" description="Low complexity" evidence="1">
    <location>
        <begin position="9"/>
        <end position="34"/>
    </location>
</feature>
<evidence type="ECO:0000313" key="3">
    <source>
        <dbReference type="Proteomes" id="UP000002499"/>
    </source>
</evidence>
<dbReference type="AlphaFoldDB" id="E9E416"/>
<dbReference type="KEGG" id="maw:19248925"/>
<feature type="compositionally biased region" description="Pro residues" evidence="1">
    <location>
        <begin position="269"/>
        <end position="280"/>
    </location>
</feature>
<sequence>MEPSPEPPRSAMESASASACASASTSATTVDAPPESSIATAHLARFEFSDLGTKILMVEWHPGAAAASSSPSSPSSPSSTGAGHTETDTTVAAADADAADPTTGGTLVVTHHAPSKPLAPKPAPNTDAAPIPGAQAIKNRDSVSAAYATAWEVSWPGKSTFLPARDTDQDEVETRRRVYFLLPPEASIPTNVTITPPGQPSILVRPLPAIFPPGFNVESGTRGVLHTLWAKKRLSELQCEMDAEMRANAESVGLEMALTEKQWIIDNFLPPPSSPAPTSPTSPTSPRSSVPGRLGDKLKGLRLATSPQDLMPSPTANTFTGADVPSQSLSPLGGDIAVSSFSAISRGNGLTQTMSLNAAMQGNTPPIDPSSRDDDDDLFALPLSPRSPGMKRSPFSALS</sequence>